<dbReference type="Pfam" id="PF00067">
    <property type="entry name" value="p450"/>
    <property type="match status" value="1"/>
</dbReference>
<dbReference type="PRINTS" id="PR00359">
    <property type="entry name" value="BP450"/>
</dbReference>
<evidence type="ECO:0000256" key="3">
    <source>
        <dbReference type="ARBA" id="ARBA00022617"/>
    </source>
</evidence>
<dbReference type="EMBL" id="JACWMS010000002">
    <property type="protein sequence ID" value="MBD1320754.1"/>
    <property type="molecule type" value="Genomic_DNA"/>
</dbReference>
<keyword evidence="4" id="KW-0479">Metal-binding</keyword>
<dbReference type="InterPro" id="IPR036396">
    <property type="entry name" value="Cyt_P450_sf"/>
</dbReference>
<gene>
    <name evidence="8" type="ORF">IDF66_14310</name>
</gene>
<evidence type="ECO:0000256" key="2">
    <source>
        <dbReference type="ARBA" id="ARBA00010617"/>
    </source>
</evidence>
<dbReference type="RefSeq" id="WP_190267348.1">
    <property type="nucleotide sequence ID" value="NZ_BAABAD010000004.1"/>
</dbReference>
<name>A0ABR7WD81_9ACTN</name>
<keyword evidence="9" id="KW-1185">Reference proteome</keyword>
<dbReference type="InterPro" id="IPR001128">
    <property type="entry name" value="Cyt_P450"/>
</dbReference>
<dbReference type="CDD" id="cd11033">
    <property type="entry name" value="CYP142-like"/>
    <property type="match status" value="1"/>
</dbReference>
<evidence type="ECO:0000256" key="1">
    <source>
        <dbReference type="ARBA" id="ARBA00001971"/>
    </source>
</evidence>
<evidence type="ECO:0000256" key="5">
    <source>
        <dbReference type="ARBA" id="ARBA00023002"/>
    </source>
</evidence>
<keyword evidence="3" id="KW-0349">Heme</keyword>
<evidence type="ECO:0000256" key="4">
    <source>
        <dbReference type="ARBA" id="ARBA00022723"/>
    </source>
</evidence>
<accession>A0ABR7WD81</accession>
<sequence length="424" mass="47568">MPETSELTSAHAFHPLDISAIAFWEKDFRNRDDTFAELRAVDGLTWHRPTESMFPHEETGYWAVTRHADIRHVSQHPELFSSSNGISMDPMPAEIQRSMTFFLTMDPPEHTRYRRLISMAFTPKQVRRIEAQIEANAKRIVGELLDDLDSGEPVDFTDAVSKKLPMLTISEMIGIHPDEHEAVAFAAESVFSASDDEYAGGLEEQAVFLMTQLGILTGAGVELAKKRRLDPRDDLMTNIVNAEVDGHRLTDDEIGAFMVLLGSAGNDTTKQTTSHAFKALIDNPDQRRWLLEDLEGRIGGAVDEFIRWSTPVISFARHAAVDTEIAGTPIAAGEKVVLFYCSGNFDDQVFDDPYRFDLDRFPNPHVGFGGGGPHFCLGKQLAVMELKHLFTELLTRLPDVELGDPEYVRSDFVHGVKRMPIRRV</sequence>
<comment type="similarity">
    <text evidence="2">Belongs to the cytochrome P450 family.</text>
</comment>
<evidence type="ECO:0000313" key="9">
    <source>
        <dbReference type="Proteomes" id="UP000602395"/>
    </source>
</evidence>
<dbReference type="PANTHER" id="PTHR46696">
    <property type="entry name" value="P450, PUTATIVE (EUROFUNG)-RELATED"/>
    <property type="match status" value="1"/>
</dbReference>
<evidence type="ECO:0000313" key="8">
    <source>
        <dbReference type="EMBL" id="MBD1320754.1"/>
    </source>
</evidence>
<proteinExistence type="inferred from homology"/>
<evidence type="ECO:0000256" key="7">
    <source>
        <dbReference type="ARBA" id="ARBA00023033"/>
    </source>
</evidence>
<keyword evidence="7" id="KW-0503">Monooxygenase</keyword>
<dbReference type="InterPro" id="IPR002397">
    <property type="entry name" value="Cyt_P450_B"/>
</dbReference>
<dbReference type="PANTHER" id="PTHR46696:SF4">
    <property type="entry name" value="BIOTIN BIOSYNTHESIS CYTOCHROME P450"/>
    <property type="match status" value="1"/>
</dbReference>
<protein>
    <submittedName>
        <fullName evidence="8">Cytochrome P450</fullName>
    </submittedName>
</protein>
<comment type="cofactor">
    <cofactor evidence="1">
        <name>heme</name>
        <dbReference type="ChEBI" id="CHEBI:30413"/>
    </cofactor>
</comment>
<keyword evidence="6" id="KW-0408">Iron</keyword>
<dbReference type="Gene3D" id="1.10.630.10">
    <property type="entry name" value="Cytochrome P450"/>
    <property type="match status" value="1"/>
</dbReference>
<evidence type="ECO:0000256" key="6">
    <source>
        <dbReference type="ARBA" id="ARBA00023004"/>
    </source>
</evidence>
<comment type="caution">
    <text evidence="8">The sequence shown here is derived from an EMBL/GenBank/DDBJ whole genome shotgun (WGS) entry which is preliminary data.</text>
</comment>
<organism evidence="8 9">
    <name type="scientific">Gordonia hankookensis</name>
    <dbReference type="NCBI Taxonomy" id="589403"/>
    <lineage>
        <taxon>Bacteria</taxon>
        <taxon>Bacillati</taxon>
        <taxon>Actinomycetota</taxon>
        <taxon>Actinomycetes</taxon>
        <taxon>Mycobacteriales</taxon>
        <taxon>Gordoniaceae</taxon>
        <taxon>Gordonia</taxon>
    </lineage>
</organism>
<keyword evidence="5" id="KW-0560">Oxidoreductase</keyword>
<reference evidence="8 9" key="1">
    <citation type="submission" date="2020-09" db="EMBL/GenBank/DDBJ databases">
        <title>Novel species in genus Gordonia.</title>
        <authorList>
            <person name="Zhang G."/>
        </authorList>
    </citation>
    <scope>NUCLEOTIDE SEQUENCE [LARGE SCALE GENOMIC DNA]</scope>
    <source>
        <strain evidence="8 9">ON-33</strain>
    </source>
</reference>
<dbReference type="Proteomes" id="UP000602395">
    <property type="component" value="Unassembled WGS sequence"/>
</dbReference>
<dbReference type="SUPFAM" id="SSF48264">
    <property type="entry name" value="Cytochrome P450"/>
    <property type="match status" value="1"/>
</dbReference>